<name>A0ABV5RUM9_9ACTN</name>
<dbReference type="Gene3D" id="3.40.50.1820">
    <property type="entry name" value="alpha/beta hydrolase"/>
    <property type="match status" value="1"/>
</dbReference>
<proteinExistence type="predicted"/>
<protein>
    <submittedName>
        <fullName evidence="3">CocE/NonD family hydrolase</fullName>
    </submittedName>
</protein>
<sequence length="496" mass="54109">MLEGAYRLRIAAVRGVGGDRLGRGLLIAERGYQVIMQNCRGTFGSGGEYRPFRDEREDGLATLEWLADQPWFSGKVAMFGLSYHGYAQLAAGPGAPGFVGALVPQMAASRVYGVQHGPALCLQGVLTWVYQQYVQHFEESFFGKMRVTARRTGSLDKGFAHLPAGEADRVIAGRTVPHFQEILRNESPQDEFWAAMDHAKRVPDIQAPVHLVGGWYDFFLADQLADYQALREVGRNPYLTVGPWPHASLDGLKAGFQESLAWYDAHLRGNPDALRPSPVRVCVMGVDEWVDLPSWPPPATPVRWYLRAGGGLSRDHADAAEAPSRYRYDPADPTPSVGGAVVLGGGPKDNRRLETRADVLIFTSAPMKRRTTVMGTVSAVLYVRSSLEHTDFFARLCDVAPNGKSINICDGIVRLTPGSPVDQDGVHRVTVSLSPTAHCFRAGHRIRLQVSSGAHPMHNRNLGTGEPIATATAIRVADQEVLHDEGHPSAVVLPVS</sequence>
<dbReference type="Pfam" id="PF02129">
    <property type="entry name" value="Peptidase_S15"/>
    <property type="match status" value="1"/>
</dbReference>
<feature type="domain" description="Xaa-Pro dipeptidyl-peptidase C-terminal" evidence="2">
    <location>
        <begin position="260"/>
        <end position="492"/>
    </location>
</feature>
<dbReference type="Gene3D" id="1.10.3020.10">
    <property type="entry name" value="alpha-amino acid ester hydrolase ( Helical cap domain)"/>
    <property type="match status" value="1"/>
</dbReference>
<dbReference type="InterPro" id="IPR050585">
    <property type="entry name" value="Xaa-Pro_dipeptidyl-ppase/CocE"/>
</dbReference>
<gene>
    <name evidence="3" type="ORF">ACFFSA_08585</name>
</gene>
<dbReference type="InterPro" id="IPR005674">
    <property type="entry name" value="CocE/Ser_esterase"/>
</dbReference>
<evidence type="ECO:0000313" key="4">
    <source>
        <dbReference type="Proteomes" id="UP001589532"/>
    </source>
</evidence>
<dbReference type="InterPro" id="IPR000383">
    <property type="entry name" value="Xaa-Pro-like_dom"/>
</dbReference>
<keyword evidence="3" id="KW-0614">Plasmid</keyword>
<comment type="caution">
    <text evidence="3">The sequence shown here is derived from an EMBL/GenBank/DDBJ whole genome shotgun (WGS) entry which is preliminary data.</text>
</comment>
<organism evidence="3 4">
    <name type="scientific">Nonomuraea helvata</name>
    <dbReference type="NCBI Taxonomy" id="37484"/>
    <lineage>
        <taxon>Bacteria</taxon>
        <taxon>Bacillati</taxon>
        <taxon>Actinomycetota</taxon>
        <taxon>Actinomycetes</taxon>
        <taxon>Streptosporangiales</taxon>
        <taxon>Streptosporangiaceae</taxon>
        <taxon>Nonomuraea</taxon>
    </lineage>
</organism>
<dbReference type="InterPro" id="IPR013736">
    <property type="entry name" value="Xaa-Pro_dipept_C"/>
</dbReference>
<dbReference type="Pfam" id="PF08530">
    <property type="entry name" value="PepX_C"/>
    <property type="match status" value="1"/>
</dbReference>
<keyword evidence="1 3" id="KW-0378">Hydrolase</keyword>
<dbReference type="SUPFAM" id="SSF53474">
    <property type="entry name" value="alpha/beta-Hydrolases"/>
    <property type="match status" value="1"/>
</dbReference>
<dbReference type="EMBL" id="JBHMBW010000004">
    <property type="protein sequence ID" value="MFB9623137.1"/>
    <property type="molecule type" value="Genomic_DNA"/>
</dbReference>
<dbReference type="InterPro" id="IPR008979">
    <property type="entry name" value="Galactose-bd-like_sf"/>
</dbReference>
<dbReference type="GO" id="GO:0016787">
    <property type="term" value="F:hydrolase activity"/>
    <property type="evidence" value="ECO:0007669"/>
    <property type="project" value="UniProtKB-KW"/>
</dbReference>
<dbReference type="NCBIfam" id="TIGR00976">
    <property type="entry name" value="CocE_NonD"/>
    <property type="match status" value="1"/>
</dbReference>
<dbReference type="SMART" id="SM00939">
    <property type="entry name" value="PepX_C"/>
    <property type="match status" value="1"/>
</dbReference>
<dbReference type="InterPro" id="IPR029058">
    <property type="entry name" value="AB_hydrolase_fold"/>
</dbReference>
<keyword evidence="4" id="KW-1185">Reference proteome</keyword>
<dbReference type="PANTHER" id="PTHR43056">
    <property type="entry name" value="PEPTIDASE S9 PROLYL OLIGOPEPTIDASE"/>
    <property type="match status" value="1"/>
</dbReference>
<dbReference type="RefSeq" id="WP_345002335.1">
    <property type="nucleotide sequence ID" value="NZ_BAAAXV010000011.1"/>
</dbReference>
<dbReference type="SUPFAM" id="SSF49785">
    <property type="entry name" value="Galactose-binding domain-like"/>
    <property type="match status" value="1"/>
</dbReference>
<evidence type="ECO:0000313" key="3">
    <source>
        <dbReference type="EMBL" id="MFB9623137.1"/>
    </source>
</evidence>
<dbReference type="Gene3D" id="2.60.120.260">
    <property type="entry name" value="Galactose-binding domain-like"/>
    <property type="match status" value="1"/>
</dbReference>
<accession>A0ABV5RUM9</accession>
<reference evidence="3 4" key="1">
    <citation type="submission" date="2024-09" db="EMBL/GenBank/DDBJ databases">
        <authorList>
            <person name="Sun Q."/>
            <person name="Mori K."/>
        </authorList>
    </citation>
    <scope>NUCLEOTIDE SEQUENCE [LARGE SCALE GENOMIC DNA]</scope>
    <source>
        <strain evidence="3 4">JCM 3143</strain>
    </source>
</reference>
<keyword evidence="3" id="KW-0449">Lipoprotein</keyword>
<evidence type="ECO:0000256" key="1">
    <source>
        <dbReference type="ARBA" id="ARBA00022801"/>
    </source>
</evidence>
<evidence type="ECO:0000259" key="2">
    <source>
        <dbReference type="SMART" id="SM00939"/>
    </source>
</evidence>
<dbReference type="PANTHER" id="PTHR43056:SF10">
    <property type="entry name" value="COCE_NOND FAMILY, PUTATIVE (AFU_ORTHOLOGUE AFUA_7G00600)-RELATED"/>
    <property type="match status" value="1"/>
</dbReference>
<dbReference type="Proteomes" id="UP001589532">
    <property type="component" value="Unassembled WGS sequence"/>
</dbReference>